<evidence type="ECO:0000313" key="1">
    <source>
        <dbReference type="EMBL" id="AKU45072.1"/>
    </source>
</evidence>
<dbReference type="KEGG" id="vg:26633573"/>
<sequence length="77" mass="8410">MIQDELMRAWREGVVKGLETAQKMVIAVQEGALSRISEIPENQREVLQAQIAVLSGLADGIEISAHQAAEPNQEGKQ</sequence>
<proteinExistence type="predicted"/>
<protein>
    <submittedName>
        <fullName evidence="1">Uncharacterized protein</fullName>
    </submittedName>
</protein>
<dbReference type="OrthoDB" id="19425at10239"/>
<name>A0A0K1LRB1_9CAUD</name>
<reference evidence="1 2" key="1">
    <citation type="journal article" date="2016" name="BMC Microbiol.">
        <title>Characterization of mycobacteria and mycobacteriophages isolated from compost at the Sao Paulo Zoo Park Foundation in Brazil and creation of the new mycobacteriophage Cluster U.</title>
        <authorList>
            <person name="Lima-Junior J.D."/>
            <person name="Viana-Niero C."/>
            <person name="Conde Oliveira D.V."/>
            <person name="Machado G.E."/>
            <person name="Rabello M.C."/>
            <person name="Martins-Junior J."/>
            <person name="Martins L.F."/>
            <person name="Digiampietri L.A."/>
            <person name="da Silva A.M."/>
            <person name="Setubal J.C."/>
            <person name="Russell D.A."/>
            <person name="Jacobs-Sera D."/>
            <person name="Pope W.H."/>
            <person name="Hatfull G.F."/>
            <person name="Leao S.C."/>
        </authorList>
    </citation>
    <scope>NUCLEOTIDE SEQUENCE [LARGE SCALE GENOMIC DNA]</scope>
</reference>
<dbReference type="RefSeq" id="YP_009206820.1">
    <property type="nucleotide sequence ID" value="NC_028889.1"/>
</dbReference>
<evidence type="ECO:0000313" key="2">
    <source>
        <dbReference type="Proteomes" id="UP000203046"/>
    </source>
</evidence>
<gene>
    <name evidence="1" type="ORF">FLORINDA_102</name>
</gene>
<dbReference type="EMBL" id="KR997930">
    <property type="protein sequence ID" value="AKU45072.1"/>
    <property type="molecule type" value="Genomic_DNA"/>
</dbReference>
<dbReference type="Proteomes" id="UP000203046">
    <property type="component" value="Segment"/>
</dbReference>
<accession>A0A0K1LRB1</accession>
<keyword evidence="2" id="KW-1185">Reference proteome</keyword>
<organism evidence="1 2">
    <name type="scientific">Mycobacterium phage Florinda</name>
    <dbReference type="NCBI Taxonomy" id="1675549"/>
    <lineage>
        <taxon>Viruses</taxon>
        <taxon>Duplodnaviria</taxon>
        <taxon>Heunggongvirae</taxon>
        <taxon>Uroviricota</taxon>
        <taxon>Caudoviricetes</taxon>
        <taxon>Gracegardnervirinae</taxon>
        <taxon>Cheoctovirus</taxon>
        <taxon>Cheoctovirus florinda</taxon>
    </lineage>
</organism>
<dbReference type="GeneID" id="26633573"/>